<reference evidence="2" key="1">
    <citation type="journal article" date="2014" name="Front. Microbiol.">
        <title>High frequency of phylogenetically diverse reductive dehalogenase-homologous genes in deep subseafloor sedimentary metagenomes.</title>
        <authorList>
            <person name="Kawai M."/>
            <person name="Futagami T."/>
            <person name="Toyoda A."/>
            <person name="Takaki Y."/>
            <person name="Nishi S."/>
            <person name="Hori S."/>
            <person name="Arai W."/>
            <person name="Tsubouchi T."/>
            <person name="Morono Y."/>
            <person name="Uchiyama I."/>
            <person name="Ito T."/>
            <person name="Fujiyama A."/>
            <person name="Inagaki F."/>
            <person name="Takami H."/>
        </authorList>
    </citation>
    <scope>NUCLEOTIDE SEQUENCE</scope>
    <source>
        <strain evidence="2">Expedition CK06-06</strain>
    </source>
</reference>
<evidence type="ECO:0000313" key="2">
    <source>
        <dbReference type="EMBL" id="GAJ00430.1"/>
    </source>
</evidence>
<organism evidence="2">
    <name type="scientific">marine sediment metagenome</name>
    <dbReference type="NCBI Taxonomy" id="412755"/>
    <lineage>
        <taxon>unclassified sequences</taxon>
        <taxon>metagenomes</taxon>
        <taxon>ecological metagenomes</taxon>
    </lineage>
</organism>
<comment type="caution">
    <text evidence="2">The sequence shown here is derived from an EMBL/GenBank/DDBJ whole genome shotgun (WGS) entry which is preliminary data.</text>
</comment>
<evidence type="ECO:0000256" key="1">
    <source>
        <dbReference type="SAM" id="Coils"/>
    </source>
</evidence>
<accession>X1V6K8</accession>
<sequence length="68" mass="7847">MPLPKDVLKQVKANLDKAEATLAEIQDVVTDMRLAGLDTTKQDTEMEALRDEIRKRRIFYDRQEARSA</sequence>
<gene>
    <name evidence="2" type="ORF">S12H4_31773</name>
</gene>
<feature type="coiled-coil region" evidence="1">
    <location>
        <begin position="8"/>
        <end position="35"/>
    </location>
</feature>
<dbReference type="AlphaFoldDB" id="X1V6K8"/>
<keyword evidence="1" id="KW-0175">Coiled coil</keyword>
<proteinExistence type="predicted"/>
<protein>
    <submittedName>
        <fullName evidence="2">Uncharacterized protein</fullName>
    </submittedName>
</protein>
<name>X1V6K8_9ZZZZ</name>
<dbReference type="EMBL" id="BARW01018572">
    <property type="protein sequence ID" value="GAJ00430.1"/>
    <property type="molecule type" value="Genomic_DNA"/>
</dbReference>